<evidence type="ECO:0000256" key="3">
    <source>
        <dbReference type="ARBA" id="ARBA00006171"/>
    </source>
</evidence>
<evidence type="ECO:0000256" key="1">
    <source>
        <dbReference type="ARBA" id="ARBA00000830"/>
    </source>
</evidence>
<evidence type="ECO:0000256" key="4">
    <source>
        <dbReference type="ARBA" id="ARBA00013078"/>
    </source>
</evidence>
<dbReference type="SFLD" id="SFLDS00003">
    <property type="entry name" value="Haloacid_Dehalogenase"/>
    <property type="match status" value="1"/>
</dbReference>
<evidence type="ECO:0000256" key="2">
    <source>
        <dbReference type="ARBA" id="ARBA00004818"/>
    </source>
</evidence>
<comment type="similarity">
    <text evidence="3">Belongs to the HAD-like hydrolase superfamily. CbbY/CbbZ/Gph/YieH family.</text>
</comment>
<keyword evidence="5" id="KW-0378">Hydrolase</keyword>
<dbReference type="PANTHER" id="PTHR43434">
    <property type="entry name" value="PHOSPHOGLYCOLATE PHOSPHATASE"/>
    <property type="match status" value="1"/>
</dbReference>
<name>Q30UF5_SULDN</name>
<dbReference type="EMBL" id="CP000153">
    <property type="protein sequence ID" value="ABB43376.1"/>
    <property type="molecule type" value="Genomic_DNA"/>
</dbReference>
<dbReference type="Pfam" id="PF13419">
    <property type="entry name" value="HAD_2"/>
    <property type="match status" value="1"/>
</dbReference>
<organism evidence="5 6">
    <name type="scientific">Sulfurimonas denitrificans (strain ATCC 33889 / DSM 1251)</name>
    <name type="common">Thiomicrospira denitrificans (strain ATCC 33889 / DSM 1251)</name>
    <dbReference type="NCBI Taxonomy" id="326298"/>
    <lineage>
        <taxon>Bacteria</taxon>
        <taxon>Pseudomonadati</taxon>
        <taxon>Campylobacterota</taxon>
        <taxon>Epsilonproteobacteria</taxon>
        <taxon>Campylobacterales</taxon>
        <taxon>Sulfurimonadaceae</taxon>
        <taxon>Sulfurimonas</taxon>
    </lineage>
</organism>
<evidence type="ECO:0000313" key="5">
    <source>
        <dbReference type="EMBL" id="ABB43376.1"/>
    </source>
</evidence>
<comment type="pathway">
    <text evidence="2">Organic acid metabolism; glycolate biosynthesis; glycolate from 2-phosphoglycolate: step 1/1.</text>
</comment>
<sequence length="212" mass="24509">MIILFDLDGTLIDSTDAILESFHHSFSKHKHDKRKDEEIKALIGYPLDIMFENLGIDEEEVWDMVATYKEHYREISTQKTELLKNAREAVLLAKEFATLGIVTTKTARYSKELMEYFDLMKHFEVLIGREDVQNPKPHAEPILKALEKMDVKNREIWMIGDTKLDIIAAKNANVNSIGVLSGYEDLKSLKEFTNVIFNDVLEATIYLQSRKK</sequence>
<dbReference type="SUPFAM" id="SSF56784">
    <property type="entry name" value="HAD-like"/>
    <property type="match status" value="1"/>
</dbReference>
<dbReference type="Proteomes" id="UP000002714">
    <property type="component" value="Chromosome"/>
</dbReference>
<dbReference type="InterPro" id="IPR023198">
    <property type="entry name" value="PGP-like_dom2"/>
</dbReference>
<dbReference type="InterPro" id="IPR023214">
    <property type="entry name" value="HAD_sf"/>
</dbReference>
<dbReference type="InterPro" id="IPR050155">
    <property type="entry name" value="HAD-like_hydrolase_sf"/>
</dbReference>
<dbReference type="KEGG" id="tdn:Suden_0095"/>
<dbReference type="InterPro" id="IPR041492">
    <property type="entry name" value="HAD_2"/>
</dbReference>
<dbReference type="InterPro" id="IPR006439">
    <property type="entry name" value="HAD-SF_hydro_IA"/>
</dbReference>
<keyword evidence="6" id="KW-1185">Reference proteome</keyword>
<dbReference type="GO" id="GO:0008967">
    <property type="term" value="F:phosphoglycolate phosphatase activity"/>
    <property type="evidence" value="ECO:0007669"/>
    <property type="project" value="UniProtKB-EC"/>
</dbReference>
<dbReference type="PANTHER" id="PTHR43434:SF1">
    <property type="entry name" value="PHOSPHOGLYCOLATE PHOSPHATASE"/>
    <property type="match status" value="1"/>
</dbReference>
<proteinExistence type="inferred from homology"/>
<dbReference type="SFLD" id="SFLDG01129">
    <property type="entry name" value="C1.5:_HAD__Beta-PGM__Phosphata"/>
    <property type="match status" value="1"/>
</dbReference>
<dbReference type="AlphaFoldDB" id="Q30UF5"/>
<dbReference type="GO" id="GO:0005829">
    <property type="term" value="C:cytosol"/>
    <property type="evidence" value="ECO:0007669"/>
    <property type="project" value="TreeGrafter"/>
</dbReference>
<dbReference type="Gene3D" id="3.40.50.1000">
    <property type="entry name" value="HAD superfamily/HAD-like"/>
    <property type="match status" value="1"/>
</dbReference>
<dbReference type="NCBIfam" id="TIGR01549">
    <property type="entry name" value="HAD-SF-IA-v1"/>
    <property type="match status" value="1"/>
</dbReference>
<evidence type="ECO:0000313" key="6">
    <source>
        <dbReference type="Proteomes" id="UP000002714"/>
    </source>
</evidence>
<accession>Q30UF5</accession>
<dbReference type="Gene3D" id="1.10.150.240">
    <property type="entry name" value="Putative phosphatase, domain 2"/>
    <property type="match status" value="1"/>
</dbReference>
<comment type="catalytic activity">
    <reaction evidence="1">
        <text>2-phosphoglycolate + H2O = glycolate + phosphate</text>
        <dbReference type="Rhea" id="RHEA:14369"/>
        <dbReference type="ChEBI" id="CHEBI:15377"/>
        <dbReference type="ChEBI" id="CHEBI:29805"/>
        <dbReference type="ChEBI" id="CHEBI:43474"/>
        <dbReference type="ChEBI" id="CHEBI:58033"/>
        <dbReference type="EC" id="3.1.3.18"/>
    </reaction>
</comment>
<reference evidence="5 6" key="1">
    <citation type="journal article" date="2008" name="Appl. Environ. Microbiol.">
        <title>Genome of the epsilonproteobacterial chemolithoautotroph Sulfurimonas denitrificans.</title>
        <authorList>
            <person name="Sievert S.M."/>
            <person name="Scott K.M."/>
            <person name="Klotz M.G."/>
            <person name="Chain P.S.G."/>
            <person name="Hauser L.J."/>
            <person name="Hemp J."/>
            <person name="Huegler M."/>
            <person name="Land M."/>
            <person name="Lapidus A."/>
            <person name="Larimer F.W."/>
            <person name="Lucas S."/>
            <person name="Malfatti S.A."/>
            <person name="Meyer F."/>
            <person name="Paulsen I.T."/>
            <person name="Ren Q."/>
            <person name="Simon J."/>
            <person name="Bailey K."/>
            <person name="Diaz E."/>
            <person name="Fitzpatrick K.A."/>
            <person name="Glover B."/>
            <person name="Gwatney N."/>
            <person name="Korajkic A."/>
            <person name="Long A."/>
            <person name="Mobberley J.M."/>
            <person name="Pantry S.N."/>
            <person name="Pazder G."/>
            <person name="Peterson S."/>
            <person name="Quintanilla J.D."/>
            <person name="Sprinkle R."/>
            <person name="Stephens J."/>
            <person name="Thomas P."/>
            <person name="Vaughn R."/>
            <person name="Weber M.J."/>
            <person name="Wooten L.L."/>
        </authorList>
    </citation>
    <scope>NUCLEOTIDE SEQUENCE [LARGE SCALE GENOMIC DNA]</scope>
    <source>
        <strain evidence="6">ATCC 33889 / DSM 1251</strain>
    </source>
</reference>
<dbReference type="EC" id="3.1.3.18" evidence="4"/>
<dbReference type="RefSeq" id="WP_011371731.1">
    <property type="nucleotide sequence ID" value="NC_007575.1"/>
</dbReference>
<dbReference type="InterPro" id="IPR036412">
    <property type="entry name" value="HAD-like_sf"/>
</dbReference>
<dbReference type="GO" id="GO:0006281">
    <property type="term" value="P:DNA repair"/>
    <property type="evidence" value="ECO:0007669"/>
    <property type="project" value="TreeGrafter"/>
</dbReference>
<protein>
    <recommendedName>
        <fullName evidence="4">phosphoglycolate phosphatase</fullName>
        <ecNumber evidence="4">3.1.3.18</ecNumber>
    </recommendedName>
</protein>
<dbReference type="HOGENOM" id="CLU_045011_19_3_7"/>
<dbReference type="eggNOG" id="COG0546">
    <property type="taxonomic scope" value="Bacteria"/>
</dbReference>
<gene>
    <name evidence="5" type="ordered locus">Suden_0095</name>
</gene>
<dbReference type="SFLD" id="SFLDG01135">
    <property type="entry name" value="C1.5.6:_HAD__Beta-PGM__Phospha"/>
    <property type="match status" value="1"/>
</dbReference>
<dbReference type="OrthoDB" id="9793014at2"/>
<dbReference type="STRING" id="326298.Suden_0095"/>